<accession>A0A1V9Z1T2</accession>
<gene>
    <name evidence="2" type="ORF">THRCLA_22423</name>
</gene>
<protein>
    <submittedName>
        <fullName evidence="2">Uncharacterized protein</fullName>
    </submittedName>
</protein>
<dbReference type="AlphaFoldDB" id="A0A1V9Z1T2"/>
<reference evidence="2 3" key="1">
    <citation type="journal article" date="2014" name="Genome Biol. Evol.">
        <title>The secreted proteins of Achlya hypogyna and Thraustotheca clavata identify the ancestral oomycete secretome and reveal gene acquisitions by horizontal gene transfer.</title>
        <authorList>
            <person name="Misner I."/>
            <person name="Blouin N."/>
            <person name="Leonard G."/>
            <person name="Richards T.A."/>
            <person name="Lane C.E."/>
        </authorList>
    </citation>
    <scope>NUCLEOTIDE SEQUENCE [LARGE SCALE GENOMIC DNA]</scope>
    <source>
        <strain evidence="2 3">ATCC 34112</strain>
    </source>
</reference>
<sequence>MGQCCSRKHLDDVDVDASKHVAIPTSSPIVQMAPREFQALETTRPVNDQVLEDENNNPLPDKVEEPQKENNVYVPPEDRPIESTFIHEERKRLAMIQEQLRLQREAAEAKWQQELNEKKHEFLPS</sequence>
<comment type="caution">
    <text evidence="2">The sequence shown here is derived from an EMBL/GenBank/DDBJ whole genome shotgun (WGS) entry which is preliminary data.</text>
</comment>
<evidence type="ECO:0000313" key="2">
    <source>
        <dbReference type="EMBL" id="OQR91964.1"/>
    </source>
</evidence>
<dbReference type="Proteomes" id="UP000243217">
    <property type="component" value="Unassembled WGS sequence"/>
</dbReference>
<evidence type="ECO:0000313" key="3">
    <source>
        <dbReference type="Proteomes" id="UP000243217"/>
    </source>
</evidence>
<proteinExistence type="predicted"/>
<keyword evidence="3" id="KW-1185">Reference proteome</keyword>
<dbReference type="OrthoDB" id="74973at2759"/>
<feature type="region of interest" description="Disordered" evidence="1">
    <location>
        <begin position="44"/>
        <end position="79"/>
    </location>
</feature>
<organism evidence="2 3">
    <name type="scientific">Thraustotheca clavata</name>
    <dbReference type="NCBI Taxonomy" id="74557"/>
    <lineage>
        <taxon>Eukaryota</taxon>
        <taxon>Sar</taxon>
        <taxon>Stramenopiles</taxon>
        <taxon>Oomycota</taxon>
        <taxon>Saprolegniomycetes</taxon>
        <taxon>Saprolegniales</taxon>
        <taxon>Achlyaceae</taxon>
        <taxon>Thraustotheca</taxon>
    </lineage>
</organism>
<evidence type="ECO:0000256" key="1">
    <source>
        <dbReference type="SAM" id="MobiDB-lite"/>
    </source>
</evidence>
<name>A0A1V9Z1T2_9STRA</name>
<dbReference type="EMBL" id="JNBS01002372">
    <property type="protein sequence ID" value="OQR91964.1"/>
    <property type="molecule type" value="Genomic_DNA"/>
</dbReference>